<reference evidence="3" key="2">
    <citation type="submission" date="2020-08" db="EMBL/GenBank/DDBJ databases">
        <authorList>
            <person name="Kikuchi T."/>
        </authorList>
    </citation>
    <scope>NUCLEOTIDE SEQUENCE</scope>
    <source>
        <strain evidence="2">Ka4C1</strain>
    </source>
</reference>
<keyword evidence="1" id="KW-0472">Membrane</keyword>
<dbReference type="Pfam" id="PF10318">
    <property type="entry name" value="7TM_GPCR_Srh"/>
    <property type="match status" value="1"/>
</dbReference>
<protein>
    <submittedName>
        <fullName evidence="2">(pine wood nematode) hypothetical protein</fullName>
    </submittedName>
</protein>
<feature type="transmembrane region" description="Helical" evidence="1">
    <location>
        <begin position="248"/>
        <end position="273"/>
    </location>
</feature>
<sequence>MGVLLNEDDLPSEELLKTYRLYKNVTLSVTTAIALVTITVMVSSTTRSMSKYRWYLVHSLVWSLFSDFMGTLIGPVLLSPLPCFFSVNLPPIADSQKIALFFVGCTAMFGKNLSVMFQLEHRFVKSQSVNSRYHQWFGYSSMRMELVIRGAILAAIILSIEIPIVIFMPPQVKQRQAFASLDPVAEKVFESHVDTLCISSSPNISRTLLPTCFLMTGIVVIFVLMLTHMHVSIRKNHGNANTYRMQMMLFWSLVAQMTAMFIFIQLPAIILIWGTFLGVRNLPKIAIYCFSMFFLHTSFDCLLILYFIKPYREFLWKYLHAKRLAPFRDSLSISATPKISVVKYSRH</sequence>
<dbReference type="Proteomes" id="UP000582659">
    <property type="component" value="Unassembled WGS sequence"/>
</dbReference>
<feature type="transmembrane region" description="Helical" evidence="1">
    <location>
        <begin position="208"/>
        <end position="227"/>
    </location>
</feature>
<evidence type="ECO:0000313" key="2">
    <source>
        <dbReference type="EMBL" id="CAD5225104.1"/>
    </source>
</evidence>
<dbReference type="PANTHER" id="PTHR22941">
    <property type="entry name" value="SERPENTINE RECEPTOR"/>
    <property type="match status" value="1"/>
</dbReference>
<reference evidence="6" key="1">
    <citation type="submission" date="2016-11" db="UniProtKB">
        <authorList>
            <consortium name="WormBaseParasite"/>
        </authorList>
    </citation>
    <scope>IDENTIFICATION</scope>
</reference>
<dbReference type="Proteomes" id="UP000095284">
    <property type="component" value="Unplaced"/>
</dbReference>
<dbReference type="Proteomes" id="UP000659654">
    <property type="component" value="Unassembled WGS sequence"/>
</dbReference>
<evidence type="ECO:0000313" key="5">
    <source>
        <dbReference type="Proteomes" id="UP000659654"/>
    </source>
</evidence>
<proteinExistence type="predicted"/>
<accession>A0A1I7RUG5</accession>
<dbReference type="OrthoDB" id="10479679at2759"/>
<keyword evidence="1" id="KW-1133">Transmembrane helix</keyword>
<evidence type="ECO:0000313" key="4">
    <source>
        <dbReference type="Proteomes" id="UP000095284"/>
    </source>
</evidence>
<organism evidence="4 6">
    <name type="scientific">Bursaphelenchus xylophilus</name>
    <name type="common">Pinewood nematode worm</name>
    <name type="synonym">Aphelenchoides xylophilus</name>
    <dbReference type="NCBI Taxonomy" id="6326"/>
    <lineage>
        <taxon>Eukaryota</taxon>
        <taxon>Metazoa</taxon>
        <taxon>Ecdysozoa</taxon>
        <taxon>Nematoda</taxon>
        <taxon>Chromadorea</taxon>
        <taxon>Rhabditida</taxon>
        <taxon>Tylenchina</taxon>
        <taxon>Tylenchomorpha</taxon>
        <taxon>Aphelenchoidea</taxon>
        <taxon>Aphelenchoididae</taxon>
        <taxon>Bursaphelenchus</taxon>
    </lineage>
</organism>
<gene>
    <name evidence="2" type="ORF">BXYJ_LOCUS8377</name>
</gene>
<feature type="transmembrane region" description="Helical" evidence="1">
    <location>
        <begin position="285"/>
        <end position="308"/>
    </location>
</feature>
<dbReference type="AlphaFoldDB" id="A0A1I7RUG5"/>
<dbReference type="InterPro" id="IPR019422">
    <property type="entry name" value="7TM_GPCR_serpentine_rcpt_Srh"/>
</dbReference>
<dbReference type="WBParaSite" id="BXY_0437500.1">
    <property type="protein sequence ID" value="BXY_0437500.1"/>
    <property type="gene ID" value="BXY_0437500"/>
</dbReference>
<dbReference type="EMBL" id="CAJFDI010000004">
    <property type="protein sequence ID" value="CAD5225104.1"/>
    <property type="molecule type" value="Genomic_DNA"/>
</dbReference>
<evidence type="ECO:0000313" key="3">
    <source>
        <dbReference type="EMBL" id="CAG9114110.1"/>
    </source>
</evidence>
<dbReference type="EMBL" id="CAJFCV020000004">
    <property type="protein sequence ID" value="CAG9114110.1"/>
    <property type="molecule type" value="Genomic_DNA"/>
</dbReference>
<evidence type="ECO:0000313" key="6">
    <source>
        <dbReference type="WBParaSite" id="BXY_0437500.1"/>
    </source>
</evidence>
<feature type="transmembrane region" description="Helical" evidence="1">
    <location>
        <begin position="98"/>
        <end position="117"/>
    </location>
</feature>
<dbReference type="PANTHER" id="PTHR22941:SF26">
    <property type="entry name" value="SERPENTINE RECEPTOR, CLASS H"/>
    <property type="match status" value="1"/>
</dbReference>
<name>A0A1I7RUG5_BURXY</name>
<feature type="transmembrane region" description="Helical" evidence="1">
    <location>
        <begin position="146"/>
        <end position="168"/>
    </location>
</feature>
<feature type="transmembrane region" description="Helical" evidence="1">
    <location>
        <begin position="54"/>
        <end position="78"/>
    </location>
</feature>
<dbReference type="InterPro" id="IPR053220">
    <property type="entry name" value="Nematode_rcpt-like_serp_H"/>
</dbReference>
<feature type="transmembrane region" description="Helical" evidence="1">
    <location>
        <begin position="20"/>
        <end position="42"/>
    </location>
</feature>
<evidence type="ECO:0000256" key="1">
    <source>
        <dbReference type="SAM" id="Phobius"/>
    </source>
</evidence>
<keyword evidence="5" id="KW-1185">Reference proteome</keyword>
<keyword evidence="1" id="KW-0812">Transmembrane</keyword>